<evidence type="ECO:0000256" key="3">
    <source>
        <dbReference type="ARBA" id="ARBA00023015"/>
    </source>
</evidence>
<keyword evidence="4" id="KW-0804">Transcription</keyword>
<feature type="region of interest" description="Disordered" evidence="6">
    <location>
        <begin position="653"/>
        <end position="679"/>
    </location>
</feature>
<comment type="caution">
    <text evidence="8">The sequence shown here is derived from an EMBL/GenBank/DDBJ whole genome shotgun (WGS) entry which is preliminary data.</text>
</comment>
<comment type="subcellular location">
    <subcellularLocation>
        <location evidence="1">Nucleus</location>
    </subcellularLocation>
</comment>
<reference evidence="8 9" key="1">
    <citation type="journal article" date="2012" name="PLoS Pathog.">
        <title>Comparative pathogenomics reveals horizontally acquired novel virulence genes in fungi infecting cereal hosts.</title>
        <authorList>
            <person name="Gardiner D.M."/>
            <person name="McDonald M.C."/>
            <person name="Covarelli L."/>
            <person name="Solomon P.S."/>
            <person name="Rusu A.G."/>
            <person name="Marshall M."/>
            <person name="Kazan K."/>
            <person name="Chakraborty S."/>
            <person name="McDonald B.A."/>
            <person name="Manners J.M."/>
        </authorList>
    </citation>
    <scope>NUCLEOTIDE SEQUENCE [LARGE SCALE GENOMIC DNA]</scope>
    <source>
        <strain evidence="8 9">CS3096</strain>
    </source>
</reference>
<dbReference type="AlphaFoldDB" id="K3VW33"/>
<dbReference type="SMART" id="SM00906">
    <property type="entry name" value="Fungal_trans"/>
    <property type="match status" value="1"/>
</dbReference>
<evidence type="ECO:0000256" key="5">
    <source>
        <dbReference type="ARBA" id="ARBA00023242"/>
    </source>
</evidence>
<dbReference type="HOGENOM" id="CLU_009941_0_0_1"/>
<organism evidence="8 9">
    <name type="scientific">Fusarium pseudograminearum (strain CS3096)</name>
    <name type="common">Wheat and barley crown-rot fungus</name>
    <dbReference type="NCBI Taxonomy" id="1028729"/>
    <lineage>
        <taxon>Eukaryota</taxon>
        <taxon>Fungi</taxon>
        <taxon>Dikarya</taxon>
        <taxon>Ascomycota</taxon>
        <taxon>Pezizomycotina</taxon>
        <taxon>Sordariomycetes</taxon>
        <taxon>Hypocreomycetidae</taxon>
        <taxon>Hypocreales</taxon>
        <taxon>Nectriaceae</taxon>
        <taxon>Fusarium</taxon>
    </lineage>
</organism>
<protein>
    <recommendedName>
        <fullName evidence="7">Xylanolytic transcriptional activator regulatory domain-containing protein</fullName>
    </recommendedName>
</protein>
<feature type="compositionally biased region" description="Basic and acidic residues" evidence="6">
    <location>
        <begin position="57"/>
        <end position="66"/>
    </location>
</feature>
<dbReference type="GO" id="GO:0008270">
    <property type="term" value="F:zinc ion binding"/>
    <property type="evidence" value="ECO:0007669"/>
    <property type="project" value="InterPro"/>
</dbReference>
<feature type="compositionally biased region" description="Polar residues" evidence="6">
    <location>
        <begin position="43"/>
        <end position="56"/>
    </location>
</feature>
<dbReference type="Proteomes" id="UP000007978">
    <property type="component" value="Chromosome 1"/>
</dbReference>
<feature type="region of interest" description="Disordered" evidence="6">
    <location>
        <begin position="91"/>
        <end position="128"/>
    </location>
</feature>
<feature type="compositionally biased region" description="Polar residues" evidence="6">
    <location>
        <begin position="112"/>
        <end position="124"/>
    </location>
</feature>
<dbReference type="eggNOG" id="ENOG502SK3B">
    <property type="taxonomic scope" value="Eukaryota"/>
</dbReference>
<dbReference type="OrthoDB" id="4456959at2759"/>
<dbReference type="GO" id="GO:0000981">
    <property type="term" value="F:DNA-binding transcription factor activity, RNA polymerase II-specific"/>
    <property type="evidence" value="ECO:0007669"/>
    <property type="project" value="InterPro"/>
</dbReference>
<dbReference type="KEGG" id="fpu:FPSE_00679"/>
<dbReference type="GO" id="GO:0003677">
    <property type="term" value="F:DNA binding"/>
    <property type="evidence" value="ECO:0007669"/>
    <property type="project" value="InterPro"/>
</dbReference>
<dbReference type="GO" id="GO:0005634">
    <property type="term" value="C:nucleus"/>
    <property type="evidence" value="ECO:0007669"/>
    <property type="project" value="UniProtKB-SubCell"/>
</dbReference>
<dbReference type="Pfam" id="PF04082">
    <property type="entry name" value="Fungal_trans"/>
    <property type="match status" value="1"/>
</dbReference>
<feature type="region of interest" description="Disordered" evidence="6">
    <location>
        <begin position="42"/>
        <end position="66"/>
    </location>
</feature>
<dbReference type="InterPro" id="IPR050815">
    <property type="entry name" value="TF_fung"/>
</dbReference>
<evidence type="ECO:0000256" key="4">
    <source>
        <dbReference type="ARBA" id="ARBA00023163"/>
    </source>
</evidence>
<keyword evidence="5" id="KW-0539">Nucleus</keyword>
<dbReference type="RefSeq" id="XP_009252074.1">
    <property type="nucleotide sequence ID" value="XM_009253799.1"/>
</dbReference>
<gene>
    <name evidence="8" type="ORF">FPSE_00679</name>
</gene>
<evidence type="ECO:0000256" key="1">
    <source>
        <dbReference type="ARBA" id="ARBA00004123"/>
    </source>
</evidence>
<dbReference type="InterPro" id="IPR007219">
    <property type="entry name" value="XnlR_reg_dom"/>
</dbReference>
<evidence type="ECO:0000259" key="7">
    <source>
        <dbReference type="SMART" id="SM00906"/>
    </source>
</evidence>
<evidence type="ECO:0000313" key="8">
    <source>
        <dbReference type="EMBL" id="EKJ79078.1"/>
    </source>
</evidence>
<dbReference type="EMBL" id="AFNW01000014">
    <property type="protein sequence ID" value="EKJ79078.1"/>
    <property type="molecule type" value="Genomic_DNA"/>
</dbReference>
<dbReference type="PANTHER" id="PTHR47338:SF23">
    <property type="entry name" value="ZN(II)2CYS6 TRANSCRIPTION FACTOR (EUROFUNG)"/>
    <property type="match status" value="1"/>
</dbReference>
<feature type="domain" description="Xylanolytic transcriptional activator regulatory" evidence="7">
    <location>
        <begin position="237"/>
        <end position="324"/>
    </location>
</feature>
<dbReference type="CDD" id="cd12148">
    <property type="entry name" value="fungal_TF_MHR"/>
    <property type="match status" value="1"/>
</dbReference>
<proteinExistence type="predicted"/>
<keyword evidence="3" id="KW-0805">Transcription regulation</keyword>
<name>K3VW33_FUSPC</name>
<dbReference type="GeneID" id="20359299"/>
<evidence type="ECO:0000256" key="2">
    <source>
        <dbReference type="ARBA" id="ARBA00022723"/>
    </source>
</evidence>
<evidence type="ECO:0000313" key="9">
    <source>
        <dbReference type="Proteomes" id="UP000007978"/>
    </source>
</evidence>
<sequence length="732" mass="82709">MTSPNPGHDQQEFGGDNPGAGGVACFIDNCVKSRNRRLDTIEQRLNQEPLSSSASTTRDDWPGVAADRFDSPAESVLALLANELPKLIASSKRNAGSSQASTRGSSKRRRLNNTTNSEGSQFTGSDPPLPSFEALESYIDTYFTHVHPWIPMLNQDRFRQRVEDPIESPKLMVILQAIVIVASRYLPDQLGLKAIWPVEKIREWTILRSMESNTLEGLQALIIIAFNDIGNGDADRAWALIASLSRTVEFLQLTMDPENEVAQPICRPFSYLGPAKDWADQEERRRVFWNVFLLDRFCSISMGWNTSLTSIDVHQRLPCDGILWRKQEPVQTPYLGIWDKSTGGLGNMAASRSRRDIETPDHVDRRAQIEPDPNESDVSQIGAFAYSVEATESMSRVTTYFLQHRFNPNDPDAVNSWLARFKELDLRLVQWKMFLPKKWNSGLLRRASQMDPNLTLAHVIHNVSTILLHQIIAWPPPSWPFRKRLPSVWSADTCCSAGVEISTIARKYLENTPDSLPITSPFAFCLYIAARMLLIHWKSDPSNGHLNDFESMTQSLDEMSRRWNGSRKEGQPMDLAFKYATKLKAMYRRCQEDQSFTIIVSDYTQDMECRTWDHMPASATERGKAQQWPNASDLQDPWQAQLLANSTTSYPLGSSPVPYQEAGRNQGSMGSTGSGDLDDATGMVSKQLMPMEEYFMDMDRIIAFNDGSLFMSGMENGACYQLNYLFYALTLE</sequence>
<keyword evidence="2" id="KW-0479">Metal-binding</keyword>
<feature type="compositionally biased region" description="Polar residues" evidence="6">
    <location>
        <begin position="91"/>
        <end position="104"/>
    </location>
</feature>
<keyword evidence="9" id="KW-1185">Reference proteome</keyword>
<accession>K3VW33</accession>
<dbReference type="GO" id="GO:0006351">
    <property type="term" value="P:DNA-templated transcription"/>
    <property type="evidence" value="ECO:0007669"/>
    <property type="project" value="InterPro"/>
</dbReference>
<dbReference type="PANTHER" id="PTHR47338">
    <property type="entry name" value="ZN(II)2CYS6 TRANSCRIPTION FACTOR (EUROFUNG)-RELATED"/>
    <property type="match status" value="1"/>
</dbReference>
<evidence type="ECO:0000256" key="6">
    <source>
        <dbReference type="SAM" id="MobiDB-lite"/>
    </source>
</evidence>